<protein>
    <recommendedName>
        <fullName evidence="5">Protein PBN1</fullName>
    </recommendedName>
    <alternativeName>
        <fullName evidence="4">Protein pbn1</fullName>
    </alternativeName>
</protein>
<keyword evidence="11" id="KW-0325">Glycoprotein</keyword>
<dbReference type="Pfam" id="PF08320">
    <property type="entry name" value="PIG-X"/>
    <property type="match status" value="1"/>
</dbReference>
<evidence type="ECO:0000256" key="5">
    <source>
        <dbReference type="ARBA" id="ARBA00020410"/>
    </source>
</evidence>
<reference evidence="13 14" key="3">
    <citation type="journal article" date="2015" name="Genome Announc.">
        <title>Draft Genome Sequence of the Archiascomycetous Yeast Saitoella complicata.</title>
        <authorList>
            <person name="Yamauchi K."/>
            <person name="Kondo S."/>
            <person name="Hamamoto M."/>
            <person name="Takahashi Y."/>
            <person name="Ogura Y."/>
            <person name="Hayashi T."/>
            <person name="Nishida H."/>
        </authorList>
    </citation>
    <scope>NUCLEOTIDE SEQUENCE [LARGE SCALE GENOMIC DNA]</scope>
    <source>
        <strain evidence="13 14">NRRL Y-17804</strain>
    </source>
</reference>
<keyword evidence="8" id="KW-0256">Endoplasmic reticulum</keyword>
<comment type="subcellular location">
    <subcellularLocation>
        <location evidence="1">Endoplasmic reticulum membrane</location>
        <topology evidence="1">Single-pass type III membrane protein</topology>
    </subcellularLocation>
</comment>
<keyword evidence="9" id="KW-1133">Transmembrane helix</keyword>
<evidence type="ECO:0000313" key="14">
    <source>
        <dbReference type="Proteomes" id="UP000033140"/>
    </source>
</evidence>
<evidence type="ECO:0000256" key="9">
    <source>
        <dbReference type="ARBA" id="ARBA00022989"/>
    </source>
</evidence>
<comment type="similarity">
    <text evidence="3">Belongs to the PIGX family.</text>
</comment>
<dbReference type="Proteomes" id="UP000033140">
    <property type="component" value="Unassembled WGS sequence"/>
</dbReference>
<dbReference type="PANTHER" id="PTHR28533:SF1">
    <property type="entry name" value="PROTEIN PBN1"/>
    <property type="match status" value="1"/>
</dbReference>
<evidence type="ECO:0000256" key="4">
    <source>
        <dbReference type="ARBA" id="ARBA00019261"/>
    </source>
</evidence>
<comment type="caution">
    <text evidence="13">The sequence shown here is derived from an EMBL/GenBank/DDBJ whole genome shotgun (WGS) entry which is preliminary data.</text>
</comment>
<evidence type="ECO:0000256" key="8">
    <source>
        <dbReference type="ARBA" id="ARBA00022824"/>
    </source>
</evidence>
<feature type="region of interest" description="Disordered" evidence="12">
    <location>
        <begin position="649"/>
        <end position="678"/>
    </location>
</feature>
<keyword evidence="7" id="KW-0812">Transmembrane</keyword>
<feature type="region of interest" description="Disordered" evidence="12">
    <location>
        <begin position="762"/>
        <end position="830"/>
    </location>
</feature>
<name>A0A0E9N9Y5_SAICN</name>
<dbReference type="InterPro" id="IPR042322">
    <property type="entry name" value="Pbn1"/>
</dbReference>
<reference evidence="13 14" key="2">
    <citation type="journal article" date="2014" name="J. Gen. Appl. Microbiol.">
        <title>The early diverging ascomycetous budding yeast Saitoella complicata has three histone deacetylases belonging to the Clr6, Hos2, and Rpd3 lineages.</title>
        <authorList>
            <person name="Nishida H."/>
            <person name="Matsumoto T."/>
            <person name="Kondo S."/>
            <person name="Hamamoto M."/>
            <person name="Yoshikawa H."/>
        </authorList>
    </citation>
    <scope>NUCLEOTIDE SEQUENCE [LARGE SCALE GENOMIC DNA]</scope>
    <source>
        <strain evidence="13 14">NRRL Y-17804</strain>
    </source>
</reference>
<dbReference type="PANTHER" id="PTHR28533">
    <property type="entry name" value="PROTEIN PBN1"/>
    <property type="match status" value="1"/>
</dbReference>
<evidence type="ECO:0000256" key="1">
    <source>
        <dbReference type="ARBA" id="ARBA00004643"/>
    </source>
</evidence>
<keyword evidence="10" id="KW-0472">Membrane</keyword>
<dbReference type="GO" id="GO:1990529">
    <property type="term" value="C:glycosylphosphatidylinositol-mannosyltransferase I complex"/>
    <property type="evidence" value="ECO:0007669"/>
    <property type="project" value="TreeGrafter"/>
</dbReference>
<evidence type="ECO:0000256" key="3">
    <source>
        <dbReference type="ARBA" id="ARBA00010345"/>
    </source>
</evidence>
<dbReference type="GO" id="GO:0000030">
    <property type="term" value="F:mannosyltransferase activity"/>
    <property type="evidence" value="ECO:0007669"/>
    <property type="project" value="TreeGrafter"/>
</dbReference>
<dbReference type="UniPathway" id="UPA00196"/>
<reference evidence="13 14" key="1">
    <citation type="journal article" date="2011" name="J. Gen. Appl. Microbiol.">
        <title>Draft genome sequencing of the enigmatic yeast Saitoella complicata.</title>
        <authorList>
            <person name="Nishida H."/>
            <person name="Hamamoto M."/>
            <person name="Sugiyama J."/>
        </authorList>
    </citation>
    <scope>NUCLEOTIDE SEQUENCE [LARGE SCALE GENOMIC DNA]</scope>
    <source>
        <strain evidence="13 14">NRRL Y-17804</strain>
    </source>
</reference>
<keyword evidence="6" id="KW-0337">GPI-anchor biosynthesis</keyword>
<dbReference type="GO" id="GO:0006506">
    <property type="term" value="P:GPI anchor biosynthetic process"/>
    <property type="evidence" value="ECO:0007669"/>
    <property type="project" value="UniProtKB-UniPathway"/>
</dbReference>
<accession>A0A0E9N9Y5</accession>
<proteinExistence type="inferred from homology"/>
<evidence type="ECO:0000256" key="6">
    <source>
        <dbReference type="ARBA" id="ARBA00022502"/>
    </source>
</evidence>
<organism evidence="13 14">
    <name type="scientific">Saitoella complicata (strain BCRC 22490 / CBS 7301 / JCM 7358 / NBRC 10748 / NRRL Y-17804)</name>
    <dbReference type="NCBI Taxonomy" id="698492"/>
    <lineage>
        <taxon>Eukaryota</taxon>
        <taxon>Fungi</taxon>
        <taxon>Dikarya</taxon>
        <taxon>Ascomycota</taxon>
        <taxon>Taphrinomycotina</taxon>
        <taxon>Taphrinomycotina incertae sedis</taxon>
        <taxon>Saitoella</taxon>
    </lineage>
</organism>
<dbReference type="STRING" id="698492.A0A0E9N9Y5"/>
<feature type="compositionally biased region" description="Pro residues" evidence="12">
    <location>
        <begin position="787"/>
        <end position="799"/>
    </location>
</feature>
<evidence type="ECO:0000256" key="2">
    <source>
        <dbReference type="ARBA" id="ARBA00004687"/>
    </source>
</evidence>
<evidence type="ECO:0000256" key="7">
    <source>
        <dbReference type="ARBA" id="ARBA00022692"/>
    </source>
</evidence>
<keyword evidence="14" id="KW-1185">Reference proteome</keyword>
<dbReference type="SMART" id="SM00780">
    <property type="entry name" value="PIG-X"/>
    <property type="match status" value="1"/>
</dbReference>
<dbReference type="EMBL" id="BACD03000004">
    <property type="protein sequence ID" value="GAO46511.1"/>
    <property type="molecule type" value="Genomic_DNA"/>
</dbReference>
<dbReference type="AlphaFoldDB" id="A0A0E9N9Y5"/>
<dbReference type="GO" id="GO:0005789">
    <property type="term" value="C:endoplasmic reticulum membrane"/>
    <property type="evidence" value="ECO:0007669"/>
    <property type="project" value="UniProtKB-SubCell"/>
</dbReference>
<sequence length="951" mass="107092">MRDIPATRELMVQLRELPEELRACLRGVNYLRITYVAPDSSRQQPLPPFAIDLPGGLHVEYELKHRGAAPLGFRELLESIIGSHVDDGPDFEQRFIKVDNLNYLHDAHTIAAYMRDYLTQHIIDHAYTYPLGSTSSLSLTYTNKRLRLRALWTNTTEPLTATIERHHEDTVEVGIFESHLIPGVEDLTMSGLTAAIGDGNTQFKPTLISFPQRTRHSDTAYRSRLDPAVGMHPVLVTQITPTEPPAEECTLNALYTLPSSVFLDKYQLADRTAFRSGGISSLRMWGETDLEAPVWAVDGWGSIAAVEVDWRGQEGKEDVTVELPLHMRYAVPDDEQGVEIQQPVVYWACENAAQSPLEENPFDTPRTLYTHLHPGDTTFHFLTPTLENGMRIEVPTAKTGDVAMAQWGTMARYVQANALGSRIAWTGGHQSEMFAWFGLGGPLREPAARRWQLLDQQTALAGRAAVLLLRSQRPAIRQLRVSIRNSKPPSCLLENAASAPPTNRVRREKRPKTVIELKDEDAPVDTISRFDNFQVFILVTGKKNHKYPQAPWTVNLVRSWGNQEQLLIDLALEELRHDYMVVEGVHKYSLKPNINWKVCRGRSRNAPWCRLRMKDGWEAFIDAVHVERNTPKVEWSTFILIDTHCGPTRAASQPEFDQRTPVHASQTQPKAQKPLIPVPRHSATNSALQGISNELANDPQRYKRILVVQTLQAKHKCAKHHQQYCYVHPFSGQHRYITNDLLNLWSKYLVAKEPGLTDQLETLESRHSSSGDPQLPAPVTAPQFDLPLPPSSQPTPTPTPTTTTIDPQMLRGSSPLQGPAADDSSLCQETQHSRLDRGDALGGTPGLRPQFKEPLDVGRYIIDILPRSMVFTDQLFSAARKGKRHAYVAMVILMCAAPSRNGRRSGTASTYMSAILERVNFEEPRRWEENYLPENTPQNTHISISHLIQIQ</sequence>
<evidence type="ECO:0000313" key="13">
    <source>
        <dbReference type="EMBL" id="GAO46511.1"/>
    </source>
</evidence>
<comment type="pathway">
    <text evidence="2">Glycolipid biosynthesis; glycosylphosphatidylinositol-anchor biosynthesis.</text>
</comment>
<evidence type="ECO:0000256" key="10">
    <source>
        <dbReference type="ARBA" id="ARBA00023136"/>
    </source>
</evidence>
<evidence type="ECO:0000256" key="11">
    <source>
        <dbReference type="ARBA" id="ARBA00023180"/>
    </source>
</evidence>
<dbReference type="InterPro" id="IPR013233">
    <property type="entry name" value="PIG-X/PBN1"/>
</dbReference>
<gene>
    <name evidence="13" type="ORF">G7K_0741-t1</name>
</gene>
<evidence type="ECO:0000256" key="12">
    <source>
        <dbReference type="SAM" id="MobiDB-lite"/>
    </source>
</evidence>